<sequence>MTEGLHKAAWEPAQRREEAALSITAAACGTVNGRGEDRRLAALARVFRPLQQNIVPKWLCVRMASRFSPPEKLVDL</sequence>
<accession>A0ABR0AFH5</accession>
<name>A0ABR0AFH5_9CRUS</name>
<organism evidence="1 2">
    <name type="scientific">Daphnia magna</name>
    <dbReference type="NCBI Taxonomy" id="35525"/>
    <lineage>
        <taxon>Eukaryota</taxon>
        <taxon>Metazoa</taxon>
        <taxon>Ecdysozoa</taxon>
        <taxon>Arthropoda</taxon>
        <taxon>Crustacea</taxon>
        <taxon>Branchiopoda</taxon>
        <taxon>Diplostraca</taxon>
        <taxon>Cladocera</taxon>
        <taxon>Anomopoda</taxon>
        <taxon>Daphniidae</taxon>
        <taxon>Daphnia</taxon>
    </lineage>
</organism>
<reference evidence="1 2" key="1">
    <citation type="journal article" date="2023" name="Nucleic Acids Res.">
        <title>The hologenome of Daphnia magna reveals possible DNA methylation and microbiome-mediated evolution of the host genome.</title>
        <authorList>
            <person name="Chaturvedi A."/>
            <person name="Li X."/>
            <person name="Dhandapani V."/>
            <person name="Marshall H."/>
            <person name="Kissane S."/>
            <person name="Cuenca-Cambronero M."/>
            <person name="Asole G."/>
            <person name="Calvet F."/>
            <person name="Ruiz-Romero M."/>
            <person name="Marangio P."/>
            <person name="Guigo R."/>
            <person name="Rago D."/>
            <person name="Mirbahai L."/>
            <person name="Eastwood N."/>
            <person name="Colbourne J.K."/>
            <person name="Zhou J."/>
            <person name="Mallon E."/>
            <person name="Orsini L."/>
        </authorList>
    </citation>
    <scope>NUCLEOTIDE SEQUENCE [LARGE SCALE GENOMIC DNA]</scope>
    <source>
        <strain evidence="1">LRV0_1</strain>
    </source>
</reference>
<proteinExistence type="predicted"/>
<protein>
    <submittedName>
        <fullName evidence="1">Uncharacterized protein</fullName>
    </submittedName>
</protein>
<dbReference type="Proteomes" id="UP001234178">
    <property type="component" value="Unassembled WGS sequence"/>
</dbReference>
<keyword evidence="2" id="KW-1185">Reference proteome</keyword>
<evidence type="ECO:0000313" key="1">
    <source>
        <dbReference type="EMBL" id="KAK4023858.1"/>
    </source>
</evidence>
<evidence type="ECO:0000313" key="2">
    <source>
        <dbReference type="Proteomes" id="UP001234178"/>
    </source>
</evidence>
<comment type="caution">
    <text evidence="1">The sequence shown here is derived from an EMBL/GenBank/DDBJ whole genome shotgun (WGS) entry which is preliminary data.</text>
</comment>
<dbReference type="EMBL" id="JAOYFB010000037">
    <property type="protein sequence ID" value="KAK4023858.1"/>
    <property type="molecule type" value="Genomic_DNA"/>
</dbReference>
<gene>
    <name evidence="1" type="ORF">OUZ56_009253</name>
</gene>